<evidence type="ECO:0000256" key="1">
    <source>
        <dbReference type="SAM" id="Phobius"/>
    </source>
</evidence>
<evidence type="ECO:0000313" key="2">
    <source>
        <dbReference type="EMBL" id="KFC22096.1"/>
    </source>
</evidence>
<gene>
    <name evidence="2" type="ORF">IO89_09040</name>
</gene>
<dbReference type="eggNOG" id="ENOG503112N">
    <property type="taxonomic scope" value="Bacteria"/>
</dbReference>
<name>A0A085BI01_9FLAO</name>
<dbReference type="AlphaFoldDB" id="A0A085BI01"/>
<proteinExistence type="predicted"/>
<reference evidence="2 3" key="1">
    <citation type="submission" date="2014-07" db="EMBL/GenBank/DDBJ databases">
        <title>Epilithonimonas lactis LMG 22401 Genome.</title>
        <authorList>
            <person name="Pipes S.E."/>
            <person name="Stropko S.J."/>
        </authorList>
    </citation>
    <scope>NUCLEOTIDE SEQUENCE [LARGE SCALE GENOMIC DNA]</scope>
    <source>
        <strain evidence="2 3">LMG 24401</strain>
    </source>
</reference>
<dbReference type="EMBL" id="JPLY01000003">
    <property type="protein sequence ID" value="KFC22096.1"/>
    <property type="molecule type" value="Genomic_DNA"/>
</dbReference>
<keyword evidence="1" id="KW-1133">Transmembrane helix</keyword>
<dbReference type="Proteomes" id="UP000028623">
    <property type="component" value="Unassembled WGS sequence"/>
</dbReference>
<dbReference type="RefSeq" id="WP_034975495.1">
    <property type="nucleotide sequence ID" value="NZ_FOFI01000003.1"/>
</dbReference>
<dbReference type="STRING" id="421072.SAMN04488097_2424"/>
<comment type="caution">
    <text evidence="2">The sequence shown here is derived from an EMBL/GenBank/DDBJ whole genome shotgun (WGS) entry which is preliminary data.</text>
</comment>
<feature type="transmembrane region" description="Helical" evidence="1">
    <location>
        <begin position="7"/>
        <end position="24"/>
    </location>
</feature>
<organism evidence="2 3">
    <name type="scientific">Epilithonimonas lactis</name>
    <dbReference type="NCBI Taxonomy" id="421072"/>
    <lineage>
        <taxon>Bacteria</taxon>
        <taxon>Pseudomonadati</taxon>
        <taxon>Bacteroidota</taxon>
        <taxon>Flavobacteriia</taxon>
        <taxon>Flavobacteriales</taxon>
        <taxon>Weeksellaceae</taxon>
        <taxon>Chryseobacterium group</taxon>
        <taxon>Epilithonimonas</taxon>
    </lineage>
</organism>
<dbReference type="OrthoDB" id="1266370at2"/>
<keyword evidence="1" id="KW-0812">Transmembrane</keyword>
<keyword evidence="3" id="KW-1185">Reference proteome</keyword>
<keyword evidence="1" id="KW-0472">Membrane</keyword>
<sequence>MNTKIKYLLIGIITFVIIFLMNYIGNDAPDKLSRALLTASAAVIGLGVGMWIYSKRDQNDERNHFD</sequence>
<evidence type="ECO:0000313" key="3">
    <source>
        <dbReference type="Proteomes" id="UP000028623"/>
    </source>
</evidence>
<feature type="transmembrane region" description="Helical" evidence="1">
    <location>
        <begin position="36"/>
        <end position="53"/>
    </location>
</feature>
<accession>A0A085BI01</accession>
<protein>
    <submittedName>
        <fullName evidence="2">Uncharacterized protein</fullName>
    </submittedName>
</protein>